<organism evidence="1 2">
    <name type="scientific">Segatella copri</name>
    <dbReference type="NCBI Taxonomy" id="165179"/>
    <lineage>
        <taxon>Bacteria</taxon>
        <taxon>Pseudomonadati</taxon>
        <taxon>Bacteroidota</taxon>
        <taxon>Bacteroidia</taxon>
        <taxon>Bacteroidales</taxon>
        <taxon>Prevotellaceae</taxon>
        <taxon>Segatella</taxon>
    </lineage>
</organism>
<evidence type="ECO:0000313" key="2">
    <source>
        <dbReference type="Proteomes" id="UP000284548"/>
    </source>
</evidence>
<evidence type="ECO:0000313" key="1">
    <source>
        <dbReference type="EMBL" id="RHH85229.1"/>
    </source>
</evidence>
<name>A0A414YG86_9BACT</name>
<reference evidence="1 2" key="1">
    <citation type="submission" date="2018-08" db="EMBL/GenBank/DDBJ databases">
        <title>A genome reference for cultivated species of the human gut microbiota.</title>
        <authorList>
            <person name="Zou Y."/>
            <person name="Xue W."/>
            <person name="Luo G."/>
        </authorList>
    </citation>
    <scope>NUCLEOTIDE SEQUENCE [LARGE SCALE GENOMIC DNA]</scope>
    <source>
        <strain evidence="1 2">AM16-54</strain>
    </source>
</reference>
<evidence type="ECO:0008006" key="3">
    <source>
        <dbReference type="Google" id="ProtNLM"/>
    </source>
</evidence>
<dbReference type="AlphaFoldDB" id="A0A414YG86"/>
<comment type="caution">
    <text evidence="1">The sequence shown here is derived from an EMBL/GenBank/DDBJ whole genome shotgun (WGS) entry which is preliminary data.</text>
</comment>
<sequence length="76" mass="9066">MKYRILKDEKGFRAQVELESRCNGKYFKYIEEDGNLNSCPRTHYYGSEQEAIDACKEHHVKMEYDKLPKVVSEFEL</sequence>
<accession>A0A414YG86</accession>
<dbReference type="RefSeq" id="WP_118253056.1">
    <property type="nucleotide sequence ID" value="NZ_QRKB01000001.1"/>
</dbReference>
<dbReference type="EMBL" id="QRKB01000001">
    <property type="protein sequence ID" value="RHH85229.1"/>
    <property type="molecule type" value="Genomic_DNA"/>
</dbReference>
<protein>
    <recommendedName>
        <fullName evidence="3">DUF1508 domain-containing protein</fullName>
    </recommendedName>
</protein>
<proteinExistence type="predicted"/>
<dbReference type="Proteomes" id="UP000284548">
    <property type="component" value="Unassembled WGS sequence"/>
</dbReference>
<gene>
    <name evidence="1" type="ORF">DW192_00415</name>
</gene>